<keyword evidence="2" id="KW-0677">Repeat</keyword>
<evidence type="ECO:0000313" key="6">
    <source>
        <dbReference type="Proteomes" id="UP001174909"/>
    </source>
</evidence>
<dbReference type="InterPro" id="IPR038081">
    <property type="entry name" value="CalX-like_sf"/>
</dbReference>
<protein>
    <submittedName>
        <fullName evidence="5">Adhesion G-protein coupled receptor V1</fullName>
    </submittedName>
</protein>
<feature type="domain" description="Calx-beta" evidence="4">
    <location>
        <begin position="1222"/>
        <end position="1323"/>
    </location>
</feature>
<dbReference type="GO" id="GO:0001965">
    <property type="term" value="F:G-protein alpha-subunit binding"/>
    <property type="evidence" value="ECO:0007669"/>
    <property type="project" value="TreeGrafter"/>
</dbReference>
<feature type="domain" description="Calx-beta" evidence="4">
    <location>
        <begin position="1110"/>
        <end position="1207"/>
    </location>
</feature>
<dbReference type="InterPro" id="IPR026919">
    <property type="entry name" value="ADGRV1"/>
</dbReference>
<feature type="domain" description="Calx-beta" evidence="4">
    <location>
        <begin position="992"/>
        <end position="1095"/>
    </location>
</feature>
<dbReference type="InterPro" id="IPR005492">
    <property type="entry name" value="EPTP"/>
</dbReference>
<accession>A0AA35SJV0</accession>
<comment type="caution">
    <text evidence="5">The sequence shown here is derived from an EMBL/GenBank/DDBJ whole genome shotgun (WGS) entry which is preliminary data.</text>
</comment>
<dbReference type="GO" id="GO:0016020">
    <property type="term" value="C:membrane"/>
    <property type="evidence" value="ECO:0007669"/>
    <property type="project" value="InterPro"/>
</dbReference>
<sequence length="1511" mass="160602">MIVFESGDSEEAVLVTIVDDSEPELGETFCIRLELPGGNAEIGDTPEVCVTIDINDNAYGQFSFDSGSVAVTIDEAGEIITAANVAELRVVRNGGVNGIVSIPFELQQNTSYDLSISPSSGLLVFAEGQDFGIIGVTAVRDDIPELSETYTVSLLDPYNIGDLSAVNHTASVTIRPNQNPHGLLEIYFTDRNSSELVVEEDVRYVALEIRRSDGTFGDISVDLNTIAGSAISPTGDTLSFSVTQLLDTTGARKWYQFTRTGTHYLFLAGSGNSVLYEWRGAFVPVQTLSTYGASAATFLSIDGRDFLVVSDYETNSTVYEFSGSSLLEEVQSIATEGASDVVSLVAPNGVQYVVIASREDNDGSPNTDSVVLEWSEGRFTLFQSLTTIGASAVDVLSIGGTQYLVFSSFTDTRSPIYVWAVDRYRLDHNIDTLGATDVESVDINGDVWLAVATGSSGVSLFQWSADDSRFIFNSTLSSENALSVENIPETDLLLVANREGPGQLFSLSIFSEQQDVNLPVALHLYPFSLGPQTVYIASAVNGSTGPSSIGLLQEVDSTTDFYARSVTLTFAPGQTYHYLVDEIIDDTSPELDEGFSIGLSNPTGGVVLGTQSSLTVTILTNDDAYGLVGFSEDSLSVLAPETEASSEVALSVVRERGTFGEVRVSWQVMGEHSNGEISPTSGEVVFAEGVSEATITVTIHPDLLPELNEVTVIELVEITENGVPPGSDATRGAKFISGRTESVITVQANDAPHGVLVWSATRVQVEEVDAVDNVVQLTILREFGSIGAISITYSTLADTSVPVEDQATPGTDFLQIAGSVTMADNVTSATVFVTILHDNEPELFETFWVSLTNVTLINEEDRQGSTSNSPRLDVDLATVTVEIAENDNSRGLLQFVVSQLSVDEDVGSIQLVVERGDGVFGRVAADFSVAGIMADSDDFSPQSGTVEFEMAETSNNITVYVVNDSEPELEESFVISLVNPQDGAAIGDMNSVVVTINRNDDVNGAFSFDSVLILLPESEGPDDPNGVATLTVLRSSSTVGEVTVYWRVSQDGLMDLQPASGNLTFRDGESEQSFQVRAVADGIPELFESFLVELVSTEGGGRIADPSEARIAIQASDDPNGVVGFDSYPNGIITNEGDLLTFRILRSAGLIGEVTATWRITPSDTTVFTTASTTVVFADGQSEAVITVQTISDDIPETARLFSLEIESTGLAVVNDSLSQVDVIVRASDDPHGVVEFTQPSAVVTPETGLTLSVPIERLNGLVGDLVLNFIILQSSTASSPEDFILLNHSIVIPANTGSSELLVTIIDDVLPELAETVSLSLLSVELAQDIDGGRDFNFSGDPATIDQYPRLGTVTQYTVTIAENDDPYGVVSLTESTLFVSEGETALLTVQRAGGSFGLVILTVSVTSGSANAATDFSDVSGSLVRLSQDETTATIAIPIIQDTTPELQEDFTVSIALSSSSSPAVLGAITSATVVIDASDSPHGEVGFVDPLVYREHNPEDVPSLSLCQ</sequence>
<feature type="domain" description="Calx-beta" evidence="4">
    <location>
        <begin position="744"/>
        <end position="852"/>
    </location>
</feature>
<keyword evidence="6" id="KW-1185">Reference proteome</keyword>
<dbReference type="Gene3D" id="2.60.40.2030">
    <property type="match status" value="10"/>
</dbReference>
<keyword evidence="3" id="KW-0106">Calcium</keyword>
<evidence type="ECO:0000256" key="2">
    <source>
        <dbReference type="ARBA" id="ARBA00022737"/>
    </source>
</evidence>
<evidence type="ECO:0000256" key="1">
    <source>
        <dbReference type="ARBA" id="ARBA00022729"/>
    </source>
</evidence>
<feature type="domain" description="Calx-beta" evidence="4">
    <location>
        <begin position="614"/>
        <end position="716"/>
    </location>
</feature>
<dbReference type="PANTHER" id="PTHR46682:SF1">
    <property type="entry name" value="ADHESION G-PROTEIN COUPLED RECEPTOR V1"/>
    <property type="match status" value="1"/>
</dbReference>
<dbReference type="PANTHER" id="PTHR46682">
    <property type="entry name" value="ADHESION G-PROTEIN COUPLED RECEPTOR V1"/>
    <property type="match status" value="1"/>
</dbReference>
<dbReference type="Proteomes" id="UP001174909">
    <property type="component" value="Unassembled WGS sequence"/>
</dbReference>
<dbReference type="PROSITE" id="PS50912">
    <property type="entry name" value="EAR"/>
    <property type="match status" value="5"/>
</dbReference>
<keyword evidence="5" id="KW-0675">Receptor</keyword>
<feature type="domain" description="Calx-beta" evidence="4">
    <location>
        <begin position="1358"/>
        <end position="1458"/>
    </location>
</feature>
<dbReference type="InterPro" id="IPR009039">
    <property type="entry name" value="EAR"/>
</dbReference>
<evidence type="ECO:0000259" key="4">
    <source>
        <dbReference type="SMART" id="SM00237"/>
    </source>
</evidence>
<evidence type="ECO:0000256" key="3">
    <source>
        <dbReference type="ARBA" id="ARBA00022837"/>
    </source>
</evidence>
<dbReference type="GO" id="GO:0004930">
    <property type="term" value="F:G protein-coupled receptor activity"/>
    <property type="evidence" value="ECO:0007669"/>
    <property type="project" value="InterPro"/>
</dbReference>
<proteinExistence type="predicted"/>
<dbReference type="GO" id="GO:0005737">
    <property type="term" value="C:cytoplasm"/>
    <property type="evidence" value="ECO:0007669"/>
    <property type="project" value="TreeGrafter"/>
</dbReference>
<dbReference type="Pfam" id="PF03160">
    <property type="entry name" value="Calx-beta"/>
    <property type="match status" value="10"/>
</dbReference>
<dbReference type="Pfam" id="PF03736">
    <property type="entry name" value="EPTP"/>
    <property type="match status" value="3"/>
</dbReference>
<keyword evidence="1" id="KW-0732">Signal</keyword>
<dbReference type="GO" id="GO:0010855">
    <property type="term" value="F:adenylate cyclase inhibitor activity"/>
    <property type="evidence" value="ECO:0007669"/>
    <property type="project" value="TreeGrafter"/>
</dbReference>
<feature type="domain" description="Calx-beta" evidence="4">
    <location>
        <begin position="50"/>
        <end position="155"/>
    </location>
</feature>
<organism evidence="5 6">
    <name type="scientific">Geodia barretti</name>
    <name type="common">Barrett's horny sponge</name>
    <dbReference type="NCBI Taxonomy" id="519541"/>
    <lineage>
        <taxon>Eukaryota</taxon>
        <taxon>Metazoa</taxon>
        <taxon>Porifera</taxon>
        <taxon>Demospongiae</taxon>
        <taxon>Heteroscleromorpha</taxon>
        <taxon>Tetractinellida</taxon>
        <taxon>Astrophorina</taxon>
        <taxon>Geodiidae</taxon>
        <taxon>Geodia</taxon>
    </lineage>
</organism>
<gene>
    <name evidence="5" type="ORF">GBAR_LOCUS17290</name>
</gene>
<dbReference type="GO" id="GO:0071277">
    <property type="term" value="P:cellular response to calcium ion"/>
    <property type="evidence" value="ECO:0007669"/>
    <property type="project" value="TreeGrafter"/>
</dbReference>
<name>A0AA35SJV0_GEOBA</name>
<dbReference type="EMBL" id="CASHTH010002484">
    <property type="protein sequence ID" value="CAI8030498.1"/>
    <property type="molecule type" value="Genomic_DNA"/>
</dbReference>
<dbReference type="SMART" id="SM00237">
    <property type="entry name" value="Calx_beta"/>
    <property type="match status" value="8"/>
</dbReference>
<dbReference type="SUPFAM" id="SSF141072">
    <property type="entry name" value="CalX-like"/>
    <property type="match status" value="10"/>
</dbReference>
<dbReference type="InterPro" id="IPR003644">
    <property type="entry name" value="Calx_beta"/>
</dbReference>
<feature type="domain" description="Calx-beta" evidence="4">
    <location>
        <begin position="879"/>
        <end position="978"/>
    </location>
</feature>
<reference evidence="5" key="1">
    <citation type="submission" date="2023-03" db="EMBL/GenBank/DDBJ databases">
        <authorList>
            <person name="Steffen K."/>
            <person name="Cardenas P."/>
        </authorList>
    </citation>
    <scope>NUCLEOTIDE SEQUENCE</scope>
</reference>
<evidence type="ECO:0000313" key="5">
    <source>
        <dbReference type="EMBL" id="CAI8030498.1"/>
    </source>
</evidence>